<feature type="transmembrane region" description="Helical" evidence="3">
    <location>
        <begin position="141"/>
        <end position="163"/>
    </location>
</feature>
<comment type="similarity">
    <text evidence="1">Belongs to the type III secretion exporter family.</text>
</comment>
<dbReference type="Gene3D" id="3.40.1690.10">
    <property type="entry name" value="secretion proteins EscU"/>
    <property type="match status" value="1"/>
</dbReference>
<keyword evidence="3" id="KW-0472">Membrane</keyword>
<dbReference type="RefSeq" id="WP_131574879.1">
    <property type="nucleotide sequence ID" value="NZ_JBHTOQ010000004.1"/>
</dbReference>
<keyword evidence="3" id="KW-1133">Transmembrane helix</keyword>
<feature type="transmembrane region" description="Helical" evidence="3">
    <location>
        <begin position="80"/>
        <end position="105"/>
    </location>
</feature>
<comment type="caution">
    <text evidence="4">The sequence shown here is derived from an EMBL/GenBank/DDBJ whole genome shotgun (WGS) entry which is preliminary data.</text>
</comment>
<evidence type="ECO:0000313" key="4">
    <source>
        <dbReference type="EMBL" id="MFD1480388.1"/>
    </source>
</evidence>
<evidence type="ECO:0000313" key="5">
    <source>
        <dbReference type="Proteomes" id="UP001597302"/>
    </source>
</evidence>
<keyword evidence="4" id="KW-0966">Cell projection</keyword>
<protein>
    <submittedName>
        <fullName evidence="4">Flagellar type III secretion system protein FlhB</fullName>
    </submittedName>
</protein>
<dbReference type="Pfam" id="PF01312">
    <property type="entry name" value="Bac_export_2"/>
    <property type="match status" value="1"/>
</dbReference>
<gene>
    <name evidence="4" type="primary">flhB</name>
    <name evidence="4" type="ORF">ACFQ5P_03680</name>
</gene>
<dbReference type="PRINTS" id="PR00950">
    <property type="entry name" value="TYPE3IMSPROT"/>
</dbReference>
<dbReference type="InterPro" id="IPR029025">
    <property type="entry name" value="T3SS_substrate_exporter_C"/>
</dbReference>
<reference evidence="5" key="1">
    <citation type="journal article" date="2019" name="Int. J. Syst. Evol. Microbiol.">
        <title>The Global Catalogue of Microorganisms (GCM) 10K type strain sequencing project: providing services to taxonomists for standard genome sequencing and annotation.</title>
        <authorList>
            <consortium name="The Broad Institute Genomics Platform"/>
            <consortium name="The Broad Institute Genome Sequencing Center for Infectious Disease"/>
            <person name="Wu L."/>
            <person name="Ma J."/>
        </authorList>
    </citation>
    <scope>NUCLEOTIDE SEQUENCE [LARGE SCALE GENOMIC DNA]</scope>
    <source>
        <strain evidence="5">CCM 8875</strain>
    </source>
</reference>
<feature type="region of interest" description="Disordered" evidence="2">
    <location>
        <begin position="1"/>
        <end position="23"/>
    </location>
</feature>
<accession>A0ABW4DTX5</accession>
<keyword evidence="4" id="KW-0282">Flagellum</keyword>
<dbReference type="PANTHER" id="PTHR30531:SF12">
    <property type="entry name" value="FLAGELLAR BIOSYNTHETIC PROTEIN FLHB"/>
    <property type="match status" value="1"/>
</dbReference>
<sequence>MSEDSDKPFEATDQKLQRARDKGDIPRSTELNAAMMYLGAVLAFTIAAGFAVRHWLAIAARALGSEGWSSAGNVAVARAISGYAAGATVALASLLVAAILLGLLATRSLIFSPEKLAPDIKRIDPVKNAAQKFGANGLMTFALSLGKAGLVCAGGWFLFAALTDRIAASAMAQGQWVGGLGTILGQVLMLGLAVSVIFTLPDMLWKWFDHRRRNRMSHKDMQDEYKNSEGDPQMKAVRRQRAVDIAMKQMLTDVAGADVVIVNPTHYAVALQWKRGSGRAPVCVAKGTDEVAARIRAKAAEAGVPIWSDPPSARAIHAEVRIGQEIRRDHFAAAAAAIRFAETMRQKARAGW</sequence>
<dbReference type="PANTHER" id="PTHR30531">
    <property type="entry name" value="FLAGELLAR BIOSYNTHETIC PROTEIN FLHB"/>
    <property type="match status" value="1"/>
</dbReference>
<feature type="transmembrane region" description="Helical" evidence="3">
    <location>
        <begin position="183"/>
        <end position="205"/>
    </location>
</feature>
<dbReference type="InterPro" id="IPR006135">
    <property type="entry name" value="T3SS_substrate_exporter"/>
</dbReference>
<evidence type="ECO:0000256" key="1">
    <source>
        <dbReference type="ARBA" id="ARBA00010690"/>
    </source>
</evidence>
<keyword evidence="3" id="KW-0812">Transmembrane</keyword>
<dbReference type="Proteomes" id="UP001597302">
    <property type="component" value="Unassembled WGS sequence"/>
</dbReference>
<evidence type="ECO:0000256" key="3">
    <source>
        <dbReference type="SAM" id="Phobius"/>
    </source>
</evidence>
<dbReference type="SUPFAM" id="SSF160544">
    <property type="entry name" value="EscU C-terminal domain-like"/>
    <property type="match status" value="1"/>
</dbReference>
<proteinExistence type="inferred from homology"/>
<organism evidence="4 5">
    <name type="scientific">Paracoccus nototheniae</name>
    <dbReference type="NCBI Taxonomy" id="2489002"/>
    <lineage>
        <taxon>Bacteria</taxon>
        <taxon>Pseudomonadati</taxon>
        <taxon>Pseudomonadota</taxon>
        <taxon>Alphaproteobacteria</taxon>
        <taxon>Rhodobacterales</taxon>
        <taxon>Paracoccaceae</taxon>
        <taxon>Paracoccus</taxon>
    </lineage>
</organism>
<dbReference type="EMBL" id="JBHTOQ010000004">
    <property type="protein sequence ID" value="MFD1480388.1"/>
    <property type="molecule type" value="Genomic_DNA"/>
</dbReference>
<keyword evidence="4" id="KW-0969">Cilium</keyword>
<keyword evidence="5" id="KW-1185">Reference proteome</keyword>
<feature type="transmembrane region" description="Helical" evidence="3">
    <location>
        <begin position="37"/>
        <end position="60"/>
    </location>
</feature>
<evidence type="ECO:0000256" key="2">
    <source>
        <dbReference type="SAM" id="MobiDB-lite"/>
    </source>
</evidence>
<name>A0ABW4DTX5_9RHOB</name>